<keyword evidence="2" id="KW-0813">Transport</keyword>
<evidence type="ECO:0000256" key="5">
    <source>
        <dbReference type="ARBA" id="ARBA00022840"/>
    </source>
</evidence>
<dbReference type="Proteomes" id="UP000199820">
    <property type="component" value="Unassembled WGS sequence"/>
</dbReference>
<organism evidence="11 12">
    <name type="scientific">[Clostridium] aminophilum</name>
    <dbReference type="NCBI Taxonomy" id="1526"/>
    <lineage>
        <taxon>Bacteria</taxon>
        <taxon>Bacillati</taxon>
        <taxon>Bacillota</taxon>
        <taxon>Clostridia</taxon>
        <taxon>Lachnospirales</taxon>
        <taxon>Lachnospiraceae</taxon>
    </lineage>
</organism>
<dbReference type="Gene3D" id="1.20.1560.10">
    <property type="entry name" value="ABC transporter type 1, transmembrane domain"/>
    <property type="match status" value="1"/>
</dbReference>
<feature type="domain" description="ABC transmembrane type-1" evidence="10">
    <location>
        <begin position="34"/>
        <end position="318"/>
    </location>
</feature>
<evidence type="ECO:0000313" key="11">
    <source>
        <dbReference type="EMBL" id="SET96401.1"/>
    </source>
</evidence>
<dbReference type="GO" id="GO:0015421">
    <property type="term" value="F:ABC-type oligopeptide transporter activity"/>
    <property type="evidence" value="ECO:0007669"/>
    <property type="project" value="TreeGrafter"/>
</dbReference>
<protein>
    <submittedName>
        <fullName evidence="11">ATP-binding cassette, subfamily B</fullName>
    </submittedName>
</protein>
<evidence type="ECO:0000256" key="6">
    <source>
        <dbReference type="ARBA" id="ARBA00022989"/>
    </source>
</evidence>
<proteinExistence type="predicted"/>
<dbReference type="InterPro" id="IPR011527">
    <property type="entry name" value="ABC1_TM_dom"/>
</dbReference>
<gene>
    <name evidence="11" type="ORF">SAMN04487771_10845</name>
</gene>
<dbReference type="PANTHER" id="PTHR43394">
    <property type="entry name" value="ATP-DEPENDENT PERMEASE MDL1, MITOCHONDRIAL"/>
    <property type="match status" value="1"/>
</dbReference>
<name>A0A1I0IH48_9FIRM</name>
<dbReference type="FunFam" id="3.40.50.300:FF:000287">
    <property type="entry name" value="Multidrug ABC transporter ATP-binding protein"/>
    <property type="match status" value="1"/>
</dbReference>
<dbReference type="InterPro" id="IPR036640">
    <property type="entry name" value="ABC1_TM_sf"/>
</dbReference>
<dbReference type="STRING" id="1526.SAMN02910262_00002"/>
<dbReference type="PANTHER" id="PTHR43394:SF1">
    <property type="entry name" value="ATP-BINDING CASSETTE SUB-FAMILY B MEMBER 10, MITOCHONDRIAL"/>
    <property type="match status" value="1"/>
</dbReference>
<dbReference type="Pfam" id="PF00664">
    <property type="entry name" value="ABC_membrane"/>
    <property type="match status" value="1"/>
</dbReference>
<dbReference type="GO" id="GO:0016887">
    <property type="term" value="F:ATP hydrolysis activity"/>
    <property type="evidence" value="ECO:0007669"/>
    <property type="project" value="InterPro"/>
</dbReference>
<accession>A0A1I0IH48</accession>
<evidence type="ECO:0000256" key="3">
    <source>
        <dbReference type="ARBA" id="ARBA00022692"/>
    </source>
</evidence>
<feature type="domain" description="ABC transporter" evidence="9">
    <location>
        <begin position="350"/>
        <end position="582"/>
    </location>
</feature>
<dbReference type="GO" id="GO:0005524">
    <property type="term" value="F:ATP binding"/>
    <property type="evidence" value="ECO:0007669"/>
    <property type="project" value="UniProtKB-KW"/>
</dbReference>
<evidence type="ECO:0000256" key="1">
    <source>
        <dbReference type="ARBA" id="ARBA00004651"/>
    </source>
</evidence>
<dbReference type="Pfam" id="PF00005">
    <property type="entry name" value="ABC_tran"/>
    <property type="match status" value="1"/>
</dbReference>
<evidence type="ECO:0000313" key="12">
    <source>
        <dbReference type="Proteomes" id="UP000199820"/>
    </source>
</evidence>
<keyword evidence="7 8" id="KW-0472">Membrane</keyword>
<dbReference type="CDD" id="cd18547">
    <property type="entry name" value="ABC_6TM_Tm288_like"/>
    <property type="match status" value="1"/>
</dbReference>
<dbReference type="GO" id="GO:0005886">
    <property type="term" value="C:plasma membrane"/>
    <property type="evidence" value="ECO:0007669"/>
    <property type="project" value="UniProtKB-SubCell"/>
</dbReference>
<feature type="transmembrane region" description="Helical" evidence="8">
    <location>
        <begin position="175"/>
        <end position="194"/>
    </location>
</feature>
<dbReference type="OrthoDB" id="9762778at2"/>
<dbReference type="SUPFAM" id="SSF52540">
    <property type="entry name" value="P-loop containing nucleoside triphosphate hydrolases"/>
    <property type="match status" value="1"/>
</dbReference>
<keyword evidence="5 11" id="KW-0067">ATP-binding</keyword>
<comment type="subcellular location">
    <subcellularLocation>
        <location evidence="1">Cell membrane</location>
        <topology evidence="1">Multi-pass membrane protein</topology>
    </subcellularLocation>
</comment>
<evidence type="ECO:0000259" key="9">
    <source>
        <dbReference type="PROSITE" id="PS50893"/>
    </source>
</evidence>
<dbReference type="PROSITE" id="PS50893">
    <property type="entry name" value="ABC_TRANSPORTER_2"/>
    <property type="match status" value="1"/>
</dbReference>
<dbReference type="Gene3D" id="3.40.50.300">
    <property type="entry name" value="P-loop containing nucleotide triphosphate hydrolases"/>
    <property type="match status" value="1"/>
</dbReference>
<dbReference type="RefSeq" id="WP_074650706.1">
    <property type="nucleotide sequence ID" value="NZ_FOIL01000084.1"/>
</dbReference>
<evidence type="ECO:0000259" key="10">
    <source>
        <dbReference type="PROSITE" id="PS50929"/>
    </source>
</evidence>
<dbReference type="InterPro" id="IPR027417">
    <property type="entry name" value="P-loop_NTPase"/>
</dbReference>
<keyword evidence="6 8" id="KW-1133">Transmembrane helix</keyword>
<dbReference type="PROSITE" id="PS50929">
    <property type="entry name" value="ABC_TM1F"/>
    <property type="match status" value="1"/>
</dbReference>
<dbReference type="AlphaFoldDB" id="A0A1I0IH48"/>
<dbReference type="InterPro" id="IPR039421">
    <property type="entry name" value="Type_1_exporter"/>
</dbReference>
<reference evidence="11 12" key="1">
    <citation type="submission" date="2016-10" db="EMBL/GenBank/DDBJ databases">
        <authorList>
            <person name="de Groot N.N."/>
        </authorList>
    </citation>
    <scope>NUCLEOTIDE SEQUENCE [LARGE SCALE GENOMIC DNA]</scope>
    <source>
        <strain evidence="11 12">KH1P1</strain>
    </source>
</reference>
<sequence length="591" mass="65833">MAENRNDKSFRDSSSSQTLKKVMRVIGNYKILLAFSILLAGISVVTQLYVPILFGEAIDRIIAPGNVHFAEMGSYLRNIGMVVAVSSIAAWAMNRINNCLTYRTVRDIRSDAIRKIQKLPLSYLDSHSTGDVVQRVIADVDQLSDGLLLGFTQLFSGLITIGVTLIFMFSKNIEITLIVLVLTPVSFLVAKFIAGRSFQMFRKQTTTRGRQTALINEMIGNEKIVKAFGHEKAASERFREINLELEKYSRSAIFFSSLTNPSTRAVNNVIYAVVALVGAHRILNGSLTVGGLSVLLVYANQYMKPFNDISSVVTELQNALACAARVFELIEARPESADSTDELQESRGEVALDHIDFSYNKKKPLIQDFSFCAEPGTTTAIVGPTGCGKTTLINLLMRFYDTDSGSIRIDGQDIREVSRHSLRRTYGMVLQDTWMKAGTVRENIAFGRPDATDEEIIRAAKEARSWGFIRRMPRGLDTPVTDDSLSQGQKQLLCITRVMLCLPPMLILDEATSSIDTRTEILIQEAFAKLMKGRTSFIVAHRLSTIRNADQILVMRDGKIIEQGNHRELMAKNGFYTNLYNSQFAQTAENA</sequence>
<dbReference type="CDD" id="cd03254">
    <property type="entry name" value="ABCC_Glucan_exporter_like"/>
    <property type="match status" value="1"/>
</dbReference>
<dbReference type="InterPro" id="IPR003593">
    <property type="entry name" value="AAA+_ATPase"/>
</dbReference>
<feature type="transmembrane region" description="Helical" evidence="8">
    <location>
        <begin position="74"/>
        <end position="93"/>
    </location>
</feature>
<evidence type="ECO:0000256" key="8">
    <source>
        <dbReference type="SAM" id="Phobius"/>
    </source>
</evidence>
<dbReference type="EMBL" id="FOIL01000084">
    <property type="protein sequence ID" value="SET96401.1"/>
    <property type="molecule type" value="Genomic_DNA"/>
</dbReference>
<dbReference type="InterPro" id="IPR003439">
    <property type="entry name" value="ABC_transporter-like_ATP-bd"/>
</dbReference>
<evidence type="ECO:0000256" key="4">
    <source>
        <dbReference type="ARBA" id="ARBA00022741"/>
    </source>
</evidence>
<dbReference type="SUPFAM" id="SSF90123">
    <property type="entry name" value="ABC transporter transmembrane region"/>
    <property type="match status" value="1"/>
</dbReference>
<dbReference type="SMART" id="SM00382">
    <property type="entry name" value="AAA"/>
    <property type="match status" value="1"/>
</dbReference>
<keyword evidence="12" id="KW-1185">Reference proteome</keyword>
<keyword evidence="4" id="KW-0547">Nucleotide-binding</keyword>
<keyword evidence="3 8" id="KW-0812">Transmembrane</keyword>
<evidence type="ECO:0000256" key="7">
    <source>
        <dbReference type="ARBA" id="ARBA00023136"/>
    </source>
</evidence>
<feature type="transmembrane region" description="Helical" evidence="8">
    <location>
        <begin position="31"/>
        <end position="54"/>
    </location>
</feature>
<dbReference type="eggNOG" id="COG1132">
    <property type="taxonomic scope" value="Bacteria"/>
</dbReference>
<evidence type="ECO:0000256" key="2">
    <source>
        <dbReference type="ARBA" id="ARBA00022448"/>
    </source>
</evidence>
<feature type="transmembrane region" description="Helical" evidence="8">
    <location>
        <begin position="147"/>
        <end position="169"/>
    </location>
</feature>